<accession>A0ABW3WHR2</accession>
<reference evidence="3" key="1">
    <citation type="journal article" date="2019" name="Int. J. Syst. Evol. Microbiol.">
        <title>The Global Catalogue of Microorganisms (GCM) 10K type strain sequencing project: providing services to taxonomists for standard genome sequencing and annotation.</title>
        <authorList>
            <consortium name="The Broad Institute Genomics Platform"/>
            <consortium name="The Broad Institute Genome Sequencing Center for Infectious Disease"/>
            <person name="Wu L."/>
            <person name="Ma J."/>
        </authorList>
    </citation>
    <scope>NUCLEOTIDE SEQUENCE [LARGE SCALE GENOMIC DNA]</scope>
    <source>
        <strain evidence="3">CCUG 48884</strain>
    </source>
</reference>
<feature type="signal peptide" evidence="1">
    <location>
        <begin position="1"/>
        <end position="21"/>
    </location>
</feature>
<evidence type="ECO:0000313" key="3">
    <source>
        <dbReference type="Proteomes" id="UP001597158"/>
    </source>
</evidence>
<evidence type="ECO:0000256" key="1">
    <source>
        <dbReference type="SAM" id="SignalP"/>
    </source>
</evidence>
<gene>
    <name evidence="2" type="ORF">ACFQ4M_11890</name>
</gene>
<dbReference type="Gene3D" id="2.60.120.1140">
    <property type="entry name" value="Protein of unknown function DUF192"/>
    <property type="match status" value="1"/>
</dbReference>
<keyword evidence="3" id="KW-1185">Reference proteome</keyword>
<proteinExistence type="predicted"/>
<sequence>MMIRRLLAHACLSFVALVPGAAALAQIAMPVAELGAGMYRIEAEVAHTFEMRQVGLMNREAMALHRGMVFVFPEDARHCMWMRNTFLPLSVAFLDAEARIINIEDMQPQTETSHCAAAPARFALEMNIGWFAERGIQAGDVLRGFAALPPAR</sequence>
<dbReference type="EMBL" id="JBHTMC010000024">
    <property type="protein sequence ID" value="MFD1264288.1"/>
    <property type="molecule type" value="Genomic_DNA"/>
</dbReference>
<dbReference type="PANTHER" id="PTHR37953:SF1">
    <property type="entry name" value="UPF0127 PROTEIN MJ1496"/>
    <property type="match status" value="1"/>
</dbReference>
<comment type="caution">
    <text evidence="2">The sequence shown here is derived from an EMBL/GenBank/DDBJ whole genome shotgun (WGS) entry which is preliminary data.</text>
</comment>
<dbReference type="Pfam" id="PF02643">
    <property type="entry name" value="DUF192"/>
    <property type="match status" value="1"/>
</dbReference>
<protein>
    <submittedName>
        <fullName evidence="2">DUF192 domain-containing protein</fullName>
    </submittedName>
</protein>
<dbReference type="PANTHER" id="PTHR37953">
    <property type="entry name" value="UPF0127 PROTEIN MJ1496"/>
    <property type="match status" value="1"/>
</dbReference>
<organism evidence="2 3">
    <name type="scientific">Thauera mechernichensis</name>
    <dbReference type="NCBI Taxonomy" id="82788"/>
    <lineage>
        <taxon>Bacteria</taxon>
        <taxon>Pseudomonadati</taxon>
        <taxon>Pseudomonadota</taxon>
        <taxon>Betaproteobacteria</taxon>
        <taxon>Rhodocyclales</taxon>
        <taxon>Zoogloeaceae</taxon>
        <taxon>Thauera</taxon>
    </lineage>
</organism>
<evidence type="ECO:0000313" key="2">
    <source>
        <dbReference type="EMBL" id="MFD1264288.1"/>
    </source>
</evidence>
<dbReference type="InterPro" id="IPR038695">
    <property type="entry name" value="Saro_0823-like_sf"/>
</dbReference>
<keyword evidence="1" id="KW-0732">Signal</keyword>
<dbReference type="RefSeq" id="WP_002923995.1">
    <property type="nucleotide sequence ID" value="NZ_JARQZE010000002.1"/>
</dbReference>
<name>A0ABW3WHR2_9RHOO</name>
<feature type="chain" id="PRO_5046361501" evidence="1">
    <location>
        <begin position="22"/>
        <end position="152"/>
    </location>
</feature>
<dbReference type="Proteomes" id="UP001597158">
    <property type="component" value="Unassembled WGS sequence"/>
</dbReference>
<dbReference type="InterPro" id="IPR003795">
    <property type="entry name" value="DUF192"/>
</dbReference>